<evidence type="ECO:0000256" key="2">
    <source>
        <dbReference type="SAM" id="MobiDB-lite"/>
    </source>
</evidence>
<gene>
    <name evidence="5" type="ORF">yc1106_02447</name>
</gene>
<keyword evidence="1" id="KW-0175">Coiled coil</keyword>
<evidence type="ECO:0000256" key="1">
    <source>
        <dbReference type="SAM" id="Coils"/>
    </source>
</evidence>
<dbReference type="AlphaFoldDB" id="A0A9Q9DPH4"/>
<protein>
    <recommendedName>
        <fullName evidence="7">DUF1750-domain-containing protein</fullName>
    </recommendedName>
</protein>
<dbReference type="EMBL" id="CP089275">
    <property type="protein sequence ID" value="USP75173.1"/>
    <property type="molecule type" value="Genomic_DNA"/>
</dbReference>
<accession>A0A9Q9DPH4</accession>
<reference evidence="5" key="1">
    <citation type="submission" date="2021-12" db="EMBL/GenBank/DDBJ databases">
        <title>Curvularia clavata genome.</title>
        <authorList>
            <person name="Cao Y."/>
        </authorList>
    </citation>
    <scope>NUCLEOTIDE SEQUENCE</scope>
    <source>
        <strain evidence="5">Yc1106</strain>
    </source>
</reference>
<evidence type="ECO:0000313" key="5">
    <source>
        <dbReference type="EMBL" id="USP75173.1"/>
    </source>
</evidence>
<evidence type="ECO:0000313" key="6">
    <source>
        <dbReference type="Proteomes" id="UP001056012"/>
    </source>
</evidence>
<feature type="compositionally biased region" description="Polar residues" evidence="2">
    <location>
        <begin position="489"/>
        <end position="499"/>
    </location>
</feature>
<feature type="domain" description="SWI/SNF and RSC complexes subunit Ssr4 N-terminal" evidence="3">
    <location>
        <begin position="12"/>
        <end position="223"/>
    </location>
</feature>
<proteinExistence type="predicted"/>
<organism evidence="5 6">
    <name type="scientific">Curvularia clavata</name>
    <dbReference type="NCBI Taxonomy" id="95742"/>
    <lineage>
        <taxon>Eukaryota</taxon>
        <taxon>Fungi</taxon>
        <taxon>Dikarya</taxon>
        <taxon>Ascomycota</taxon>
        <taxon>Pezizomycotina</taxon>
        <taxon>Dothideomycetes</taxon>
        <taxon>Pleosporomycetidae</taxon>
        <taxon>Pleosporales</taxon>
        <taxon>Pleosporineae</taxon>
        <taxon>Pleosporaceae</taxon>
        <taxon>Curvularia</taxon>
    </lineage>
</organism>
<feature type="region of interest" description="Disordered" evidence="2">
    <location>
        <begin position="213"/>
        <end position="254"/>
    </location>
</feature>
<dbReference type="Pfam" id="PF08549">
    <property type="entry name" value="SWI-SNF_Ssr4_N"/>
    <property type="match status" value="1"/>
</dbReference>
<dbReference type="VEuPathDB" id="FungiDB:yc1106_02447"/>
<evidence type="ECO:0008006" key="7">
    <source>
        <dbReference type="Google" id="ProtNLM"/>
    </source>
</evidence>
<dbReference type="Proteomes" id="UP001056012">
    <property type="component" value="Chromosome 2"/>
</dbReference>
<feature type="compositionally biased region" description="Polar residues" evidence="2">
    <location>
        <begin position="458"/>
        <end position="469"/>
    </location>
</feature>
<evidence type="ECO:0000259" key="3">
    <source>
        <dbReference type="Pfam" id="PF08549"/>
    </source>
</evidence>
<evidence type="ECO:0000259" key="4">
    <source>
        <dbReference type="Pfam" id="PF20497"/>
    </source>
</evidence>
<dbReference type="InterPro" id="IPR013859">
    <property type="entry name" value="Ssr4_N"/>
</dbReference>
<keyword evidence="6" id="KW-1185">Reference proteome</keyword>
<feature type="coiled-coil region" evidence="1">
    <location>
        <begin position="345"/>
        <end position="372"/>
    </location>
</feature>
<feature type="compositionally biased region" description="Pro residues" evidence="2">
    <location>
        <begin position="223"/>
        <end position="234"/>
    </location>
</feature>
<dbReference type="GO" id="GO:0006338">
    <property type="term" value="P:chromatin remodeling"/>
    <property type="evidence" value="ECO:0007669"/>
    <property type="project" value="InterPro"/>
</dbReference>
<feature type="compositionally biased region" description="Polar residues" evidence="2">
    <location>
        <begin position="516"/>
        <end position="535"/>
    </location>
</feature>
<sequence length="670" mass="73106">MYGMNQAHYAPDPSAQVPNHLLAHVHLISSYRFPTLPGLQAAQALEYLIKGPQIVRDTSPVAWTFLSAPPPDGTVILTWQPPRMGTMFASDGMVWADAESAYDMNVRGYTLQVFVHNSGYHYPHEPYTMHARHRYRIAAGPGTIDPNLWLVHYKPADPQNRIPAAQIPIPREVQAQLQMRAQLQQAGPLMRKEFMLVDQANWPKVEFGQQAMRGPQPYYNPMQPRPYPAQPPPAKRQRLPTQPQPRQPAPGAIIPDNTLEEEENATQDAFDFLTPREISLSRYKQHHEWMEEIFSSPYAIGKIAPIDLGLGLMGELAPLTAGILDAPGAENVETAKENYKVKNYYKLDEEQLKEFEKRVAEYTKNEQAEIDKMKATHAKKIAQLKRTRTYIKAERRLRDLSRSAESDASGTNLVEEVVQDLEKSLGVTFDAKKAVVCVDKGGFIEVQQPSPPKAQVNGVEQNTNGTASGANHEGSMEENSASGLLDQYGSGSISGTPIGNISLPRLSQPPSQSQSANGTPNAPHGNMNQAPTFDQQDTSLDVGADLLDLDVEMSGMAPTGDKGEEWVMVNDQANNAQQAGSNVQAGNANNNQASGNAGGAMAAANMEADAGSMFDSADFGSFDNLDSAGDALADYGQDDNLGLDLVDDSAFGDAFHGTEMHNDNGEGDQA</sequence>
<dbReference type="InterPro" id="IPR046464">
    <property type="entry name" value="SWI-SNF_Ssr4_C"/>
</dbReference>
<feature type="domain" description="SWI/SNF and RSC complexes subunit Ssr4 C-terminal" evidence="4">
    <location>
        <begin position="260"/>
        <end position="662"/>
    </location>
</feature>
<dbReference type="OrthoDB" id="5321006at2759"/>
<dbReference type="Pfam" id="PF20497">
    <property type="entry name" value="SWI-SNF_Ssr4_C"/>
    <property type="match status" value="1"/>
</dbReference>
<feature type="region of interest" description="Disordered" evidence="2">
    <location>
        <begin position="446"/>
        <end position="535"/>
    </location>
</feature>
<feature type="compositionally biased region" description="Low complexity" evidence="2">
    <location>
        <begin position="502"/>
        <end position="515"/>
    </location>
</feature>
<feature type="region of interest" description="Disordered" evidence="2">
    <location>
        <begin position="579"/>
        <end position="598"/>
    </location>
</feature>
<name>A0A9Q9DPH4_CURCL</name>